<feature type="compositionally biased region" description="Polar residues" evidence="5">
    <location>
        <begin position="294"/>
        <end position="309"/>
    </location>
</feature>
<feature type="compositionally biased region" description="Low complexity" evidence="5">
    <location>
        <begin position="900"/>
        <end position="912"/>
    </location>
</feature>
<dbReference type="Pfam" id="PF13771">
    <property type="entry name" value="zf-HC5HC2H"/>
    <property type="match status" value="1"/>
</dbReference>
<feature type="region of interest" description="Disordered" evidence="5">
    <location>
        <begin position="182"/>
        <end position="201"/>
    </location>
</feature>
<feature type="compositionally biased region" description="Polar residues" evidence="5">
    <location>
        <begin position="776"/>
        <end position="792"/>
    </location>
</feature>
<dbReference type="InterPro" id="IPR052440">
    <property type="entry name" value="Trans_Reg/Chrom_Remod"/>
</dbReference>
<feature type="compositionally biased region" description="Basic and acidic residues" evidence="5">
    <location>
        <begin position="671"/>
        <end position="681"/>
    </location>
</feature>
<feature type="compositionally biased region" description="Low complexity" evidence="5">
    <location>
        <begin position="120"/>
        <end position="131"/>
    </location>
</feature>
<dbReference type="STRING" id="30069.A0A182YBY5"/>
<feature type="compositionally biased region" description="Low complexity" evidence="5">
    <location>
        <begin position="310"/>
        <end position="324"/>
    </location>
</feature>
<dbReference type="PANTHER" id="PTHR14955:SF4">
    <property type="entry name" value="PHD-TYPE DOMAIN-CONTAINING PROTEIN"/>
    <property type="match status" value="1"/>
</dbReference>
<evidence type="ECO:0000256" key="4">
    <source>
        <dbReference type="ARBA" id="ARBA00022833"/>
    </source>
</evidence>
<keyword evidence="4" id="KW-0862">Zinc</keyword>
<evidence type="ECO:0000313" key="6">
    <source>
        <dbReference type="EnsemblMetazoa" id="ASTEI05971-PA"/>
    </source>
</evidence>
<dbReference type="GO" id="GO:0006357">
    <property type="term" value="P:regulation of transcription by RNA polymerase II"/>
    <property type="evidence" value="ECO:0007669"/>
    <property type="project" value="TreeGrafter"/>
</dbReference>
<feature type="compositionally biased region" description="Low complexity" evidence="5">
    <location>
        <begin position="1225"/>
        <end position="1240"/>
    </location>
</feature>
<dbReference type="VEuPathDB" id="VectorBase:ASTEI05971"/>
<feature type="compositionally biased region" description="Polar residues" evidence="5">
    <location>
        <begin position="507"/>
        <end position="522"/>
    </location>
</feature>
<feature type="compositionally biased region" description="Polar residues" evidence="5">
    <location>
        <begin position="132"/>
        <end position="141"/>
    </location>
</feature>
<organism evidence="6 7">
    <name type="scientific">Anopheles stephensi</name>
    <name type="common">Indo-Pakistan malaria mosquito</name>
    <dbReference type="NCBI Taxonomy" id="30069"/>
    <lineage>
        <taxon>Eukaryota</taxon>
        <taxon>Metazoa</taxon>
        <taxon>Ecdysozoa</taxon>
        <taxon>Arthropoda</taxon>
        <taxon>Hexapoda</taxon>
        <taxon>Insecta</taxon>
        <taxon>Pterygota</taxon>
        <taxon>Neoptera</taxon>
        <taxon>Endopterygota</taxon>
        <taxon>Diptera</taxon>
        <taxon>Nematocera</taxon>
        <taxon>Culicoidea</taxon>
        <taxon>Culicidae</taxon>
        <taxon>Anophelinae</taxon>
        <taxon>Anopheles</taxon>
    </lineage>
</organism>
<dbReference type="Proteomes" id="UP000076408">
    <property type="component" value="Unassembled WGS sequence"/>
</dbReference>
<feature type="compositionally biased region" description="Polar residues" evidence="5">
    <location>
        <begin position="747"/>
        <end position="756"/>
    </location>
</feature>
<dbReference type="InterPro" id="IPR034732">
    <property type="entry name" value="EPHD"/>
</dbReference>
<sequence>MSGHNPPHGRLGQPNTTWNPLQVPSYVPRQPQLAHMSSERSMARSPLTWPTPPTTHQDKVYNLMTGNLMNNLEMNPLLQGYGRNVAMPLGSVDLSLSSASRSTPSPKGVHNNSQPAATGSHSSHTSSSSTTLPSNIPTSGVHSMAGDGGLSGSNHQTRSNAPSSGGVIQSTNVAALKERMHCTGTGTGGMPSSGAGTTSNNFGMTNTINDGSGSAMGANIVRGGNGFGAGLSNRTANDLAALVSGGLFVKDAKQINSEMDSKNGRDCFSHLSCTDSADLVKEFVLQTMHCNALSVSPKRTSPARSSQAQSGLSPSRSRSPPLNLLLGPSAIDGKLDCLNSTFPLASSNTSVPLASSLSSDAAVPSTNMDATDVATVTARALGSLLAGTAASELATGASTPCPLNPSASPTGNSMASSEDSVDSSNSRSNNARRRRKPEKTNKMNAVFPLEDGKSLFPVAKAADGGMDADMDELDSLRSNHTARTDITTLAIEGINALSHGLSGAQCDLSQSQPPDSNASGHSTPHDIFLPLHAQRKPLTDTAQDQHQKLLLETLIQSNMNNNGTSTSAVVGAAGTGSQTSSAAAAANSSGAVPVSEALGSSVGMDESQKQSTSDCETIDKIAAMVSSTNALATKLLLDKVTESTNDNGIMNCNGPVQQLPPPAKNTQQEAKNGHKGEKKANVSDSSYEEVGGKDVNLTLGNQTLTRDDCLLQVENKLEEMFAGIEEQPGNGVELSVQKRSPKAGGNRSANSQTTGVSDGDVMNQLSNDLLAGPCETVNNPPTSNAARSSNGSGKKPLTPAQKRSIGSKTATQSGESITTSTPAPAKRKRGPKKKPNAHSKLPSFMEPEGPPLLGLKALSGKKKGKAGKAAAGTGKKGGAKGAGKGKGKGNKKQQYREPVSGGAWSGSAGSSSIEQSGKYKGPYVQVKADGCHTVINAPLNEEDSDKTQNKTKKFGNSLNSSERSKIRGLHVSTLSTKYDADTTDTSWMCVFCKTGPHKFRLGDLFGPYIISTASGEYEQSQIDVDYFSVRRTREDLESNQAKQKRAAEKLKEQQQSGSKSKKRKNAAGVAVNAATTTPVAGPSSSKEMTLKEEKCDEVHRPQEQQAASEIFYGMIKASDNTYEVWTHEDCLIWAPGVYMVGTRIVGLEAAIWNCCRHQCEFCRHYGAVLSCLHQGCHAKAHYICAHKQSWKMTEDFQSFCQLHAGHEPADSGDVVASSSRELPAPAAVAAAGPPATAPAAKQLKKEGKPGKAAVVSLTTSAS</sequence>
<feature type="compositionally biased region" description="Basic residues" evidence="5">
    <location>
        <begin position="883"/>
        <end position="893"/>
    </location>
</feature>
<evidence type="ECO:0000256" key="5">
    <source>
        <dbReference type="SAM" id="MobiDB-lite"/>
    </source>
</evidence>
<reference evidence="7" key="1">
    <citation type="journal article" date="2014" name="Genome Biol.">
        <title>Genome analysis of a major urban malaria vector mosquito, Anopheles stephensi.</title>
        <authorList>
            <person name="Jiang X."/>
            <person name="Peery A."/>
            <person name="Hall A.B."/>
            <person name="Sharma A."/>
            <person name="Chen X.G."/>
            <person name="Waterhouse R.M."/>
            <person name="Komissarov A."/>
            <person name="Riehle M.M."/>
            <person name="Shouche Y."/>
            <person name="Sharakhova M.V."/>
            <person name="Lawson D."/>
            <person name="Pakpour N."/>
            <person name="Arensburger P."/>
            <person name="Davidson V.L."/>
            <person name="Eiglmeier K."/>
            <person name="Emrich S."/>
            <person name="George P."/>
            <person name="Kennedy R.C."/>
            <person name="Mane S.P."/>
            <person name="Maslen G."/>
            <person name="Oringanje C."/>
            <person name="Qi Y."/>
            <person name="Settlage R."/>
            <person name="Tojo M."/>
            <person name="Tubio J.M."/>
            <person name="Unger M.F."/>
            <person name="Wang B."/>
            <person name="Vernick K.D."/>
            <person name="Ribeiro J.M."/>
            <person name="James A.A."/>
            <person name="Michel K."/>
            <person name="Riehle M.A."/>
            <person name="Luckhart S."/>
            <person name="Sharakhov I.V."/>
            <person name="Tu Z."/>
        </authorList>
    </citation>
    <scope>NUCLEOTIDE SEQUENCE [LARGE SCALE GENOMIC DNA]</scope>
    <source>
        <strain evidence="7">Indian</strain>
    </source>
</reference>
<evidence type="ECO:0000256" key="1">
    <source>
        <dbReference type="ARBA" id="ARBA00022553"/>
    </source>
</evidence>
<feature type="compositionally biased region" description="Polar residues" evidence="5">
    <location>
        <begin position="152"/>
        <end position="167"/>
    </location>
</feature>
<feature type="compositionally biased region" description="Polar residues" evidence="5">
    <location>
        <begin position="13"/>
        <end position="22"/>
    </location>
</feature>
<feature type="region of interest" description="Disordered" evidence="5">
    <location>
        <begin position="653"/>
        <end position="689"/>
    </location>
</feature>
<accession>A0A182YBY5</accession>
<dbReference type="PROSITE" id="PS51805">
    <property type="entry name" value="EPHD"/>
    <property type="match status" value="1"/>
</dbReference>
<feature type="compositionally biased region" description="Polar residues" evidence="5">
    <location>
        <begin position="110"/>
        <end position="119"/>
    </location>
</feature>
<keyword evidence="2" id="KW-0479">Metal-binding</keyword>
<dbReference type="VEuPathDB" id="VectorBase:ASTE008033"/>
<proteinExistence type="predicted"/>
<name>A0A182YBY5_ANOST</name>
<feature type="compositionally biased region" description="Polar residues" evidence="5">
    <location>
        <begin position="804"/>
        <end position="821"/>
    </location>
</feature>
<feature type="compositionally biased region" description="Basic residues" evidence="5">
    <location>
        <begin position="825"/>
        <end position="837"/>
    </location>
</feature>
<reference evidence="6" key="2">
    <citation type="submission" date="2020-05" db="UniProtKB">
        <authorList>
            <consortium name="EnsemblMetazoa"/>
        </authorList>
    </citation>
    <scope>IDENTIFICATION</scope>
    <source>
        <strain evidence="6">Indian</strain>
    </source>
</reference>
<feature type="region of interest" description="Disordered" evidence="5">
    <location>
        <begin position="728"/>
        <end position="915"/>
    </location>
</feature>
<dbReference type="Gene3D" id="3.30.40.10">
    <property type="entry name" value="Zinc/RING finger domain, C3HC4 (zinc finger)"/>
    <property type="match status" value="1"/>
</dbReference>
<feature type="region of interest" description="Disordered" evidence="5">
    <location>
        <begin position="940"/>
        <end position="959"/>
    </location>
</feature>
<feature type="region of interest" description="Disordered" evidence="5">
    <location>
        <begin position="1"/>
        <end position="58"/>
    </location>
</feature>
<feature type="region of interest" description="Disordered" evidence="5">
    <location>
        <begin position="294"/>
        <end position="324"/>
    </location>
</feature>
<feature type="region of interest" description="Disordered" evidence="5">
    <location>
        <begin position="1225"/>
        <end position="1248"/>
    </location>
</feature>
<dbReference type="EnsemblMetazoa" id="ASTEI05971-RA">
    <property type="protein sequence ID" value="ASTEI05971-PA"/>
    <property type="gene ID" value="ASTEI05971"/>
</dbReference>
<feature type="compositionally biased region" description="Low complexity" evidence="5">
    <location>
        <begin position="96"/>
        <end position="105"/>
    </location>
</feature>
<dbReference type="OMA" id="DRKVYCQ"/>
<keyword evidence="3" id="KW-0863">Zinc-finger</keyword>
<dbReference type="InterPro" id="IPR013083">
    <property type="entry name" value="Znf_RING/FYVE/PHD"/>
</dbReference>
<dbReference type="GO" id="GO:0008270">
    <property type="term" value="F:zinc ion binding"/>
    <property type="evidence" value="ECO:0007669"/>
    <property type="project" value="UniProtKB-KW"/>
</dbReference>
<feature type="region of interest" description="Disordered" evidence="5">
    <location>
        <begin position="1035"/>
        <end position="1093"/>
    </location>
</feature>
<dbReference type="VEuPathDB" id="VectorBase:ASTEI20_038270"/>
<keyword evidence="1" id="KW-0597">Phosphoprotein</keyword>
<feature type="compositionally biased region" description="Low complexity" evidence="5">
    <location>
        <begin position="412"/>
        <end position="429"/>
    </location>
</feature>
<evidence type="ECO:0000256" key="2">
    <source>
        <dbReference type="ARBA" id="ARBA00022723"/>
    </source>
</evidence>
<keyword evidence="7" id="KW-1185">Reference proteome</keyword>
<dbReference type="GO" id="GO:0005634">
    <property type="term" value="C:nucleus"/>
    <property type="evidence" value="ECO:0007669"/>
    <property type="project" value="TreeGrafter"/>
</dbReference>
<feature type="region of interest" description="Disordered" evidence="5">
    <location>
        <begin position="505"/>
        <end position="526"/>
    </location>
</feature>
<evidence type="ECO:0000256" key="3">
    <source>
        <dbReference type="ARBA" id="ARBA00022771"/>
    </source>
</evidence>
<evidence type="ECO:0000313" key="7">
    <source>
        <dbReference type="Proteomes" id="UP000076408"/>
    </source>
</evidence>
<protein>
    <submittedName>
        <fullName evidence="6">Uncharacterized protein</fullName>
    </submittedName>
</protein>
<feature type="region of interest" description="Disordered" evidence="5">
    <location>
        <begin position="96"/>
        <end position="167"/>
    </location>
</feature>
<feature type="region of interest" description="Disordered" evidence="5">
    <location>
        <begin position="395"/>
        <end position="445"/>
    </location>
</feature>
<dbReference type="PANTHER" id="PTHR14955">
    <property type="entry name" value="RETINOIC ACID INDUCED 1/TRANSCRIPTION FACTOR 20"/>
    <property type="match status" value="1"/>
</dbReference>
<feature type="compositionally biased region" description="Low complexity" evidence="5">
    <location>
        <begin position="1066"/>
        <end position="1082"/>
    </location>
</feature>
<dbReference type="AlphaFoldDB" id="A0A182YBY5"/>